<feature type="transmembrane region" description="Helical" evidence="1">
    <location>
        <begin position="1144"/>
        <end position="1164"/>
    </location>
</feature>
<comment type="caution">
    <text evidence="2">The sequence shown here is derived from an EMBL/GenBank/DDBJ whole genome shotgun (WGS) entry which is preliminary data.</text>
</comment>
<feature type="transmembrane region" description="Helical" evidence="1">
    <location>
        <begin position="483"/>
        <end position="507"/>
    </location>
</feature>
<name>A0AAN9G8Z0_9CAEN</name>
<feature type="transmembrane region" description="Helical" evidence="1">
    <location>
        <begin position="1217"/>
        <end position="1236"/>
    </location>
</feature>
<gene>
    <name evidence="2" type="ORF">V1264_003197</name>
</gene>
<proteinExistence type="predicted"/>
<feature type="transmembrane region" description="Helical" evidence="1">
    <location>
        <begin position="413"/>
        <end position="433"/>
    </location>
</feature>
<feature type="transmembrane region" description="Helical" evidence="1">
    <location>
        <begin position="117"/>
        <end position="141"/>
    </location>
</feature>
<sequence length="1249" mass="138362">MATKKNKQKFIKKDKNVHLDGIKRIRCPQGITEKDISTFFEHQQKEWGQVATQADHLLHEQALELLRAHKTFTFQNAELTIVGEFFAVRFVAGKGRRKFRIERFQDKIKLQVHVENLLFGFIRLLLFLSLLLETAGCVLSVASVNQHDLDEDMPRKSWTLVTFFTIIGDVFRGILACLAAMETINSSPALFVPTYGRSRVDAGRNDGVGNHGVGVWPLGHRRWLFRAVVYAAVASSGQLNRISAQEYMLPEFVLHDGLVYSGWVLMVASVLSSILHVLHVFVPSLLKSPWTSVSVPSVSSPPVPSAQEKDIDIEARDAMAKFHTLDKKGDISAFGKEQKEVKSVITFSGRSCCPVSMTCQRHPCTVSLGLTAVGVFLCAVTALTLFACHVARLVQTFVPSLQSTFTPVINLPFSLSAVVLCWLACVAQTMGFLQIVVTSKFGATVALRESMLLNVASLSTLWSRDVVTWLTEVHGLSKEHVGIAMVAGSVTSLVIPLLLVMAEQILACRRKPSQERRPCFSCRLRAIPREHVQSGLYMVAVLLSRSGMALAVLSLSLPVARVKSEYEDSLLEAVGNLSRVQAQAENHYNRMIDLFNLDVCGGPDIALLKRELKDSRQAAAILTVAQLRDHCNQLGFRKSVQYQDIFCERYGAARLFFAGDIGFNTTLHDRSIRDAKSANQTVQNRYLADVIDRSRARQLRTLDEGETELTPGAFKAYEPCLVGLCIAENAALIAMLIPFAGIAAQFVFLGIAVLEAVVRLLIKLSKLQTVFLDLKLSLAILMAKFNYYEEEKTLQFSLVNFNLIYLAYPALLTGCVGILVGFWYRKGAAVAHRRRASLVVVLPLVFFNVFGLGMTIAWSQIVSVLGEVAPMIKMTVTPLAALVVLRISYILTLLACFIFLLLAFLHHRHVRRPEKDAKPAGRAAICSSDSDTMDERKHVTNAKSSDYMYKKVAKTSTTTSTDTELSVLVKQEDISITKTHTARFEAKSCVSSKAATIENKTEGNEKPAGDHKKGKTNNKKVKITQGVAPQGSVWVLAVLIALGATCVVSVIIWRPVFAFDFDFNADMRRILKRVEKRLFSTEVARDTVYDMGADRCSLVDLFVKAVMENYMKALKNMLFGSFKQILSTIDIKVQITALPSLHLIQIPLLLAVYVPSLIITWAAVSTKLRPAWTPSPRFCARLTNTMAWLSLGWLVNGVLFLTAIAQSEVVPMFRVQVYTGEGLAFAMAANVMLLMVSQELRIGSISPVL</sequence>
<feature type="transmembrane region" description="Helical" evidence="1">
    <location>
        <begin position="1185"/>
        <end position="1205"/>
    </location>
</feature>
<feature type="transmembrane region" description="Helical" evidence="1">
    <location>
        <begin position="260"/>
        <end position="282"/>
    </location>
</feature>
<feature type="transmembrane region" description="Helical" evidence="1">
    <location>
        <begin position="161"/>
        <end position="181"/>
    </location>
</feature>
<evidence type="ECO:0000256" key="1">
    <source>
        <dbReference type="SAM" id="Phobius"/>
    </source>
</evidence>
<keyword evidence="1" id="KW-0472">Membrane</keyword>
<keyword evidence="3" id="KW-1185">Reference proteome</keyword>
<keyword evidence="1" id="KW-1133">Transmembrane helix</keyword>
<feature type="transmembrane region" description="Helical" evidence="1">
    <location>
        <begin position="836"/>
        <end position="859"/>
    </location>
</feature>
<feature type="transmembrane region" description="Helical" evidence="1">
    <location>
        <begin position="730"/>
        <end position="758"/>
    </location>
</feature>
<evidence type="ECO:0000313" key="2">
    <source>
        <dbReference type="EMBL" id="KAK7098989.1"/>
    </source>
</evidence>
<feature type="transmembrane region" description="Helical" evidence="1">
    <location>
        <begin position="1033"/>
        <end position="1053"/>
    </location>
</feature>
<feature type="transmembrane region" description="Helical" evidence="1">
    <location>
        <begin position="366"/>
        <end position="393"/>
    </location>
</feature>
<keyword evidence="1" id="KW-0812">Transmembrane</keyword>
<feature type="transmembrane region" description="Helical" evidence="1">
    <location>
        <begin position="803"/>
        <end position="824"/>
    </location>
</feature>
<dbReference type="Proteomes" id="UP001374579">
    <property type="component" value="Unassembled WGS sequence"/>
</dbReference>
<accession>A0AAN9G8Z0</accession>
<evidence type="ECO:0000313" key="3">
    <source>
        <dbReference type="Proteomes" id="UP001374579"/>
    </source>
</evidence>
<dbReference type="EMBL" id="JBAMIC010000012">
    <property type="protein sequence ID" value="KAK7098989.1"/>
    <property type="molecule type" value="Genomic_DNA"/>
</dbReference>
<organism evidence="2 3">
    <name type="scientific">Littorina saxatilis</name>
    <dbReference type="NCBI Taxonomy" id="31220"/>
    <lineage>
        <taxon>Eukaryota</taxon>
        <taxon>Metazoa</taxon>
        <taxon>Spiralia</taxon>
        <taxon>Lophotrochozoa</taxon>
        <taxon>Mollusca</taxon>
        <taxon>Gastropoda</taxon>
        <taxon>Caenogastropoda</taxon>
        <taxon>Littorinimorpha</taxon>
        <taxon>Littorinoidea</taxon>
        <taxon>Littorinidae</taxon>
        <taxon>Littorina</taxon>
    </lineage>
</organism>
<protein>
    <submittedName>
        <fullName evidence="2">Uncharacterized protein</fullName>
    </submittedName>
</protein>
<reference evidence="2 3" key="1">
    <citation type="submission" date="2024-02" db="EMBL/GenBank/DDBJ databases">
        <title>Chromosome-scale genome assembly of the rough periwinkle Littorina saxatilis.</title>
        <authorList>
            <person name="De Jode A."/>
            <person name="Faria R."/>
            <person name="Formenti G."/>
            <person name="Sims Y."/>
            <person name="Smith T.P."/>
            <person name="Tracey A."/>
            <person name="Wood J.M.D."/>
            <person name="Zagrodzka Z.B."/>
            <person name="Johannesson K."/>
            <person name="Butlin R.K."/>
            <person name="Leder E.H."/>
        </authorList>
    </citation>
    <scope>NUCLEOTIDE SEQUENCE [LARGE SCALE GENOMIC DNA]</scope>
    <source>
        <strain evidence="2">Snail1</strain>
        <tissue evidence="2">Muscle</tissue>
    </source>
</reference>
<feature type="transmembrane region" description="Helical" evidence="1">
    <location>
        <begin position="879"/>
        <end position="905"/>
    </location>
</feature>
<dbReference type="AlphaFoldDB" id="A0AAN9G8Z0"/>